<accession>A0AAN8X280</accession>
<dbReference type="EMBL" id="JAXCGZ010011453">
    <property type="protein sequence ID" value="KAK7074801.1"/>
    <property type="molecule type" value="Genomic_DNA"/>
</dbReference>
<keyword evidence="2" id="KW-0812">Transmembrane</keyword>
<protein>
    <submittedName>
        <fullName evidence="3">Uncharacterized protein</fullName>
    </submittedName>
</protein>
<name>A0AAN8X280_HALRR</name>
<feature type="region of interest" description="Disordered" evidence="1">
    <location>
        <begin position="1"/>
        <end position="153"/>
    </location>
</feature>
<keyword evidence="4" id="KW-1185">Reference proteome</keyword>
<feature type="compositionally biased region" description="Low complexity" evidence="1">
    <location>
        <begin position="124"/>
        <end position="153"/>
    </location>
</feature>
<organism evidence="3 4">
    <name type="scientific">Halocaridina rubra</name>
    <name type="common">Hawaiian red shrimp</name>
    <dbReference type="NCBI Taxonomy" id="373956"/>
    <lineage>
        <taxon>Eukaryota</taxon>
        <taxon>Metazoa</taxon>
        <taxon>Ecdysozoa</taxon>
        <taxon>Arthropoda</taxon>
        <taxon>Crustacea</taxon>
        <taxon>Multicrustacea</taxon>
        <taxon>Malacostraca</taxon>
        <taxon>Eumalacostraca</taxon>
        <taxon>Eucarida</taxon>
        <taxon>Decapoda</taxon>
        <taxon>Pleocyemata</taxon>
        <taxon>Caridea</taxon>
        <taxon>Atyoidea</taxon>
        <taxon>Atyidae</taxon>
        <taxon>Halocaridina</taxon>
    </lineage>
</organism>
<evidence type="ECO:0000313" key="3">
    <source>
        <dbReference type="EMBL" id="KAK7074801.1"/>
    </source>
</evidence>
<feature type="compositionally biased region" description="Low complexity" evidence="1">
    <location>
        <begin position="184"/>
        <end position="199"/>
    </location>
</feature>
<evidence type="ECO:0000256" key="2">
    <source>
        <dbReference type="SAM" id="Phobius"/>
    </source>
</evidence>
<gene>
    <name evidence="3" type="ORF">SK128_018971</name>
</gene>
<feature type="compositionally biased region" description="Basic and acidic residues" evidence="1">
    <location>
        <begin position="78"/>
        <end position="91"/>
    </location>
</feature>
<reference evidence="3 4" key="1">
    <citation type="submission" date="2023-11" db="EMBL/GenBank/DDBJ databases">
        <title>Halocaridina rubra genome assembly.</title>
        <authorList>
            <person name="Smith C."/>
        </authorList>
    </citation>
    <scope>NUCLEOTIDE SEQUENCE [LARGE SCALE GENOMIC DNA]</scope>
    <source>
        <strain evidence="3">EP-1</strain>
        <tissue evidence="3">Whole</tissue>
    </source>
</reference>
<feature type="compositionally biased region" description="Polar residues" evidence="1">
    <location>
        <begin position="32"/>
        <end position="41"/>
    </location>
</feature>
<comment type="caution">
    <text evidence="3">The sequence shown here is derived from an EMBL/GenBank/DDBJ whole genome shotgun (WGS) entry which is preliminary data.</text>
</comment>
<evidence type="ECO:0000313" key="4">
    <source>
        <dbReference type="Proteomes" id="UP001381693"/>
    </source>
</evidence>
<feature type="transmembrane region" description="Helical" evidence="2">
    <location>
        <begin position="270"/>
        <end position="290"/>
    </location>
</feature>
<feature type="compositionally biased region" description="Basic and acidic residues" evidence="1">
    <location>
        <begin position="108"/>
        <end position="117"/>
    </location>
</feature>
<dbReference type="AlphaFoldDB" id="A0AAN8X280"/>
<keyword evidence="2" id="KW-0472">Membrane</keyword>
<feature type="region of interest" description="Disordered" evidence="1">
    <location>
        <begin position="176"/>
        <end position="199"/>
    </location>
</feature>
<keyword evidence="2" id="KW-1133">Transmembrane helix</keyword>
<sequence length="419" mass="48008">MADSNPPVKPARTYTSSVTFGPLKYESETNDETNNPSSTIVHSDETQAHNEEKMNYGNSPEVSIGIEMTELPNPNPTRPEDPNIDSDKVEEASVQNTTAEVSGIIQMERSEKEEKNENSGTGGSTDSESSTQTDSESDSSSSSSSSYSSDSSYGSYMLTDSAPEFQNVLRTLKHYRRRRRRRTSSASSSSDSNCSCSSCDSDTDPMYFGTREGPHGGENTYLRRFCLWLESIKFMFALFVWGSLLVAGMFAGSAVIALRSDEKRNHEYGYSMLSWSIPTLVFTLLFFLWWRVTWHVLVLKGYAEGDQVVCRKGMIMFAQKKELVYSIRGAIYFGRRVNRYGQCKPEDYGVVGYENEYDSENYFHSDLERDGQYKKDIKPYRECEDPKERQKRNIYTTKAWYRDFPVVWWELWNHPPRDF</sequence>
<evidence type="ECO:0000256" key="1">
    <source>
        <dbReference type="SAM" id="MobiDB-lite"/>
    </source>
</evidence>
<feature type="compositionally biased region" description="Basic and acidic residues" evidence="1">
    <location>
        <begin position="42"/>
        <end position="54"/>
    </location>
</feature>
<feature type="transmembrane region" description="Helical" evidence="2">
    <location>
        <begin position="234"/>
        <end position="258"/>
    </location>
</feature>
<dbReference type="Proteomes" id="UP001381693">
    <property type="component" value="Unassembled WGS sequence"/>
</dbReference>
<proteinExistence type="predicted"/>